<protein>
    <submittedName>
        <fullName evidence="2">Uncharacterized protein</fullName>
    </submittedName>
</protein>
<gene>
    <name evidence="2" type="ORF">TWF730_006603</name>
</gene>
<evidence type="ECO:0000313" key="3">
    <source>
        <dbReference type="Proteomes" id="UP001373714"/>
    </source>
</evidence>
<accession>A0AAV9VH38</accession>
<keyword evidence="1" id="KW-0732">Signal</keyword>
<sequence>MQLKTFIFTTLLAGATSALPTAPVDLSSRALCTPQENTGFTVRINSTDSLNNKIVSISGSVVGVDLPKTDSVIWPYIYGNKMAMPGPGYKYIIPGYLYSAPGSTSSCAKQLKFSKDLPKTGRTETNVFSISCDIQGTFYLTAESDWNWQACPNAAGKGWTIHHGPKKAGCRDVKLRMIYGPPF</sequence>
<evidence type="ECO:0000256" key="1">
    <source>
        <dbReference type="SAM" id="SignalP"/>
    </source>
</evidence>
<name>A0AAV9VH38_9PEZI</name>
<dbReference type="Proteomes" id="UP001373714">
    <property type="component" value="Unassembled WGS sequence"/>
</dbReference>
<organism evidence="2 3">
    <name type="scientific">Orbilia blumenaviensis</name>
    <dbReference type="NCBI Taxonomy" id="1796055"/>
    <lineage>
        <taxon>Eukaryota</taxon>
        <taxon>Fungi</taxon>
        <taxon>Dikarya</taxon>
        <taxon>Ascomycota</taxon>
        <taxon>Pezizomycotina</taxon>
        <taxon>Orbiliomycetes</taxon>
        <taxon>Orbiliales</taxon>
        <taxon>Orbiliaceae</taxon>
        <taxon>Orbilia</taxon>
    </lineage>
</organism>
<feature type="chain" id="PRO_5043429542" evidence="1">
    <location>
        <begin position="19"/>
        <end position="183"/>
    </location>
</feature>
<dbReference type="EMBL" id="JAVHNS010000003">
    <property type="protein sequence ID" value="KAK6360461.1"/>
    <property type="molecule type" value="Genomic_DNA"/>
</dbReference>
<proteinExistence type="predicted"/>
<dbReference type="AlphaFoldDB" id="A0AAV9VH38"/>
<keyword evidence="3" id="KW-1185">Reference proteome</keyword>
<comment type="caution">
    <text evidence="2">The sequence shown here is derived from an EMBL/GenBank/DDBJ whole genome shotgun (WGS) entry which is preliminary data.</text>
</comment>
<feature type="signal peptide" evidence="1">
    <location>
        <begin position="1"/>
        <end position="18"/>
    </location>
</feature>
<reference evidence="2 3" key="1">
    <citation type="submission" date="2019-10" db="EMBL/GenBank/DDBJ databases">
        <authorList>
            <person name="Palmer J.M."/>
        </authorList>
    </citation>
    <scope>NUCLEOTIDE SEQUENCE [LARGE SCALE GENOMIC DNA]</scope>
    <source>
        <strain evidence="2 3">TWF730</strain>
    </source>
</reference>
<evidence type="ECO:0000313" key="2">
    <source>
        <dbReference type="EMBL" id="KAK6360461.1"/>
    </source>
</evidence>